<dbReference type="EMBL" id="CABPRJ010000976">
    <property type="protein sequence ID" value="VVC33843.1"/>
    <property type="molecule type" value="Genomic_DNA"/>
</dbReference>
<dbReference type="AlphaFoldDB" id="A0A5E4MSH3"/>
<keyword evidence="2" id="KW-1185">Reference proteome</keyword>
<name>A0A5E4MSH3_9HEMI</name>
<feature type="non-terminal residue" evidence="1">
    <location>
        <position position="50"/>
    </location>
</feature>
<evidence type="ECO:0000313" key="1">
    <source>
        <dbReference type="EMBL" id="VVC33843.1"/>
    </source>
</evidence>
<dbReference type="OrthoDB" id="7933078at2759"/>
<accession>A0A5E4MSH3</accession>
<feature type="non-terminal residue" evidence="1">
    <location>
        <position position="1"/>
    </location>
</feature>
<sequence>VLAFNTQNILWGGKYEIAPHEFIFAVIVMVTDMEDIFLSISMLMNKWFVK</sequence>
<proteinExistence type="predicted"/>
<protein>
    <submittedName>
        <fullName evidence="1">Uncharacterized protein</fullName>
    </submittedName>
</protein>
<gene>
    <name evidence="1" type="ORF">CINCED_3A010023</name>
</gene>
<dbReference type="Proteomes" id="UP000325440">
    <property type="component" value="Unassembled WGS sequence"/>
</dbReference>
<reference evidence="1 2" key="1">
    <citation type="submission" date="2019-08" db="EMBL/GenBank/DDBJ databases">
        <authorList>
            <person name="Alioto T."/>
            <person name="Alioto T."/>
            <person name="Gomez Garrido J."/>
        </authorList>
    </citation>
    <scope>NUCLEOTIDE SEQUENCE [LARGE SCALE GENOMIC DNA]</scope>
</reference>
<evidence type="ECO:0000313" key="2">
    <source>
        <dbReference type="Proteomes" id="UP000325440"/>
    </source>
</evidence>
<organism evidence="1 2">
    <name type="scientific">Cinara cedri</name>
    <dbReference type="NCBI Taxonomy" id="506608"/>
    <lineage>
        <taxon>Eukaryota</taxon>
        <taxon>Metazoa</taxon>
        <taxon>Ecdysozoa</taxon>
        <taxon>Arthropoda</taxon>
        <taxon>Hexapoda</taxon>
        <taxon>Insecta</taxon>
        <taxon>Pterygota</taxon>
        <taxon>Neoptera</taxon>
        <taxon>Paraneoptera</taxon>
        <taxon>Hemiptera</taxon>
        <taxon>Sternorrhyncha</taxon>
        <taxon>Aphidomorpha</taxon>
        <taxon>Aphidoidea</taxon>
        <taxon>Aphididae</taxon>
        <taxon>Lachninae</taxon>
        <taxon>Cinara</taxon>
    </lineage>
</organism>